<dbReference type="EMBL" id="QICN01000007">
    <property type="protein sequence ID" value="PXV66629.1"/>
    <property type="molecule type" value="Genomic_DNA"/>
</dbReference>
<dbReference type="GO" id="GO:0015288">
    <property type="term" value="F:porin activity"/>
    <property type="evidence" value="ECO:0007669"/>
    <property type="project" value="UniProtKB-KW"/>
</dbReference>
<feature type="domain" description="OmpA-like" evidence="13">
    <location>
        <begin position="366"/>
        <end position="481"/>
    </location>
</feature>
<gene>
    <name evidence="14" type="ORF">C8D93_107194</name>
</gene>
<dbReference type="InterPro" id="IPR006664">
    <property type="entry name" value="OMP_bac"/>
</dbReference>
<dbReference type="GO" id="GO:0046930">
    <property type="term" value="C:pore complex"/>
    <property type="evidence" value="ECO:0007669"/>
    <property type="project" value="UniProtKB-KW"/>
</dbReference>
<dbReference type="Gene3D" id="3.30.1330.60">
    <property type="entry name" value="OmpA-like domain"/>
    <property type="match status" value="1"/>
</dbReference>
<evidence type="ECO:0000256" key="4">
    <source>
        <dbReference type="ARBA" id="ARBA00022692"/>
    </source>
</evidence>
<evidence type="ECO:0000256" key="2">
    <source>
        <dbReference type="ARBA" id="ARBA00022448"/>
    </source>
</evidence>
<keyword evidence="6" id="KW-0406">Ion transport</keyword>
<evidence type="ECO:0000313" key="15">
    <source>
        <dbReference type="Proteomes" id="UP000248330"/>
    </source>
</evidence>
<dbReference type="GO" id="GO:0005509">
    <property type="term" value="F:calcium ion binding"/>
    <property type="evidence" value="ECO:0007669"/>
    <property type="project" value="InterPro"/>
</dbReference>
<keyword evidence="9" id="KW-0998">Cell outer membrane</keyword>
<evidence type="ECO:0000256" key="8">
    <source>
        <dbReference type="ARBA" id="ARBA00023136"/>
    </source>
</evidence>
<dbReference type="InterPro" id="IPR011250">
    <property type="entry name" value="OMP/PagP_B-barrel"/>
</dbReference>
<feature type="signal peptide" evidence="12">
    <location>
        <begin position="1"/>
        <end position="23"/>
    </location>
</feature>
<dbReference type="SUPFAM" id="SSF103088">
    <property type="entry name" value="OmpA-like"/>
    <property type="match status" value="1"/>
</dbReference>
<dbReference type="PRINTS" id="PR01023">
    <property type="entry name" value="NAFLGMOTY"/>
</dbReference>
<evidence type="ECO:0000256" key="7">
    <source>
        <dbReference type="ARBA" id="ARBA00023114"/>
    </source>
</evidence>
<evidence type="ECO:0000256" key="1">
    <source>
        <dbReference type="ARBA" id="ARBA00004571"/>
    </source>
</evidence>
<keyword evidence="2" id="KW-0813">Transport</keyword>
<evidence type="ECO:0000259" key="13">
    <source>
        <dbReference type="PROSITE" id="PS51123"/>
    </source>
</evidence>
<evidence type="ECO:0000256" key="10">
    <source>
        <dbReference type="PROSITE-ProRule" id="PRU00473"/>
    </source>
</evidence>
<dbReference type="PANTHER" id="PTHR30329:SF21">
    <property type="entry name" value="LIPOPROTEIN YIAD-RELATED"/>
    <property type="match status" value="1"/>
</dbReference>
<keyword evidence="15" id="KW-1185">Reference proteome</keyword>
<evidence type="ECO:0000256" key="9">
    <source>
        <dbReference type="ARBA" id="ARBA00023237"/>
    </source>
</evidence>
<dbReference type="PRINTS" id="PR01021">
    <property type="entry name" value="OMPADOMAIN"/>
</dbReference>
<dbReference type="SUPFAM" id="SSF103647">
    <property type="entry name" value="TSP type-3 repeat"/>
    <property type="match status" value="1"/>
</dbReference>
<keyword evidence="7" id="KW-0626">Porin</keyword>
<evidence type="ECO:0000256" key="5">
    <source>
        <dbReference type="ARBA" id="ARBA00022729"/>
    </source>
</evidence>
<dbReference type="InterPro" id="IPR036737">
    <property type="entry name" value="OmpA-like_sf"/>
</dbReference>
<dbReference type="AlphaFoldDB" id="A0A318EF36"/>
<dbReference type="InterPro" id="IPR006665">
    <property type="entry name" value="OmpA-like"/>
</dbReference>
<dbReference type="Pfam" id="PF13505">
    <property type="entry name" value="OMP_b-brl"/>
    <property type="match status" value="1"/>
</dbReference>
<dbReference type="RefSeq" id="WP_110265748.1">
    <property type="nucleotide sequence ID" value="NZ_CAKZQT010000033.1"/>
</dbReference>
<comment type="caution">
    <text evidence="14">The sequence shown here is derived from an EMBL/GenBank/DDBJ whole genome shotgun (WGS) entry which is preliminary data.</text>
</comment>
<comment type="subcellular location">
    <subcellularLocation>
        <location evidence="1">Cell outer membrane</location>
        <topology evidence="1">Multi-pass membrane protein</topology>
    </subcellularLocation>
</comment>
<feature type="region of interest" description="Disordered" evidence="11">
    <location>
        <begin position="449"/>
        <end position="481"/>
    </location>
</feature>
<dbReference type="InterPro" id="IPR050330">
    <property type="entry name" value="Bact_OuterMem_StrucFunc"/>
</dbReference>
<dbReference type="CDD" id="cd07185">
    <property type="entry name" value="OmpA_C-like"/>
    <property type="match status" value="1"/>
</dbReference>
<evidence type="ECO:0000313" key="14">
    <source>
        <dbReference type="EMBL" id="PXV66629.1"/>
    </source>
</evidence>
<keyword evidence="5 12" id="KW-0732">Signal</keyword>
<reference evidence="14 15" key="1">
    <citation type="submission" date="2018-04" db="EMBL/GenBank/DDBJ databases">
        <title>Genomic Encyclopedia of Type Strains, Phase IV (KMG-IV): sequencing the most valuable type-strain genomes for metagenomic binning, comparative biology and taxonomic classification.</title>
        <authorList>
            <person name="Goeker M."/>
        </authorList>
    </citation>
    <scope>NUCLEOTIDE SEQUENCE [LARGE SCALE GENOMIC DNA]</scope>
    <source>
        <strain evidence="14 15">DSM 104150</strain>
    </source>
</reference>
<name>A0A318EF36_9GAMM</name>
<dbReference type="PROSITE" id="PS51123">
    <property type="entry name" value="OMPA_2"/>
    <property type="match status" value="1"/>
</dbReference>
<dbReference type="OrthoDB" id="9805832at2"/>
<dbReference type="GO" id="GO:0009279">
    <property type="term" value="C:cell outer membrane"/>
    <property type="evidence" value="ECO:0007669"/>
    <property type="project" value="UniProtKB-SubCell"/>
</dbReference>
<dbReference type="PANTHER" id="PTHR30329">
    <property type="entry name" value="STATOR ELEMENT OF FLAGELLAR MOTOR COMPLEX"/>
    <property type="match status" value="1"/>
</dbReference>
<dbReference type="Proteomes" id="UP000248330">
    <property type="component" value="Unassembled WGS sequence"/>
</dbReference>
<evidence type="ECO:0000256" key="12">
    <source>
        <dbReference type="SAM" id="SignalP"/>
    </source>
</evidence>
<feature type="compositionally biased region" description="Basic and acidic residues" evidence="11">
    <location>
        <begin position="466"/>
        <end position="481"/>
    </location>
</feature>
<proteinExistence type="predicted"/>
<sequence length="481" mass="50765">MSKKSWWYASAAARAAWCLSAVAGLCSAAASAQTPDAGWYFGIKGYASSLSDSDGETVVPGDPGSPGSPSESCLLGDLLGLGSLLSPEGCLIGLIGGGNPGTDPTDPTAGQRLRTSISYDTGWATEVTLGYRTESGLRPELSLAYGENDWDEITLTTSGGVGTTVRSSSQLETLRAMANLWQDFDLGRAQPYLGGGIGFQRSSIAGDQSADDSGIGWQLGAGVGFTLSPRTVLSVDYRFAGADDPEYRTDDGGTLSTEYQAHKVALGLRYTFAPAEKPAPPPAKQPATVPYEAPVKTPTILCPDTPAGIPVGPDNCPLDSDGDGIPDYLDQCPNTPPGLKVLPDGCAPQGDCRKPRPGERVDERGCALEGRFILRGVNFEFDSDRLTPEARLILNDVAGTLKAYPSVNVDVEGHTDWIGTEAYNLGLSERRANAVKRYLVDQGVPAGRMHPVGYGESQPVADNETEDGRGENRRVELKVND</sequence>
<evidence type="ECO:0000256" key="6">
    <source>
        <dbReference type="ARBA" id="ARBA00023065"/>
    </source>
</evidence>
<dbReference type="SUPFAM" id="SSF56925">
    <property type="entry name" value="OMPA-like"/>
    <property type="match status" value="1"/>
</dbReference>
<evidence type="ECO:0000256" key="11">
    <source>
        <dbReference type="SAM" id="MobiDB-lite"/>
    </source>
</evidence>
<keyword evidence="3" id="KW-1134">Transmembrane beta strand</keyword>
<dbReference type="InterPro" id="IPR028974">
    <property type="entry name" value="TSP_type-3_rpt"/>
</dbReference>
<keyword evidence="4" id="KW-0812">Transmembrane</keyword>
<evidence type="ECO:0000256" key="3">
    <source>
        <dbReference type="ARBA" id="ARBA00022452"/>
    </source>
</evidence>
<accession>A0A318EF36</accession>
<feature type="chain" id="PRO_5016259136" evidence="12">
    <location>
        <begin position="24"/>
        <end position="481"/>
    </location>
</feature>
<keyword evidence="8 10" id="KW-0472">Membrane</keyword>
<dbReference type="InterPro" id="IPR027385">
    <property type="entry name" value="Beta-barrel_OMP"/>
</dbReference>
<dbReference type="InterPro" id="IPR006690">
    <property type="entry name" value="OMPA-like_CS"/>
</dbReference>
<dbReference type="Pfam" id="PF00691">
    <property type="entry name" value="OmpA"/>
    <property type="match status" value="1"/>
</dbReference>
<protein>
    <submittedName>
        <fullName evidence="14">OOP family OmpA-OmpF porin</fullName>
    </submittedName>
</protein>
<organism evidence="14 15">
    <name type="scientific">Sinimarinibacterium flocculans</name>
    <dbReference type="NCBI Taxonomy" id="985250"/>
    <lineage>
        <taxon>Bacteria</taxon>
        <taxon>Pseudomonadati</taxon>
        <taxon>Pseudomonadota</taxon>
        <taxon>Gammaproteobacteria</taxon>
        <taxon>Nevskiales</taxon>
        <taxon>Nevskiaceae</taxon>
        <taxon>Sinimarinibacterium</taxon>
    </lineage>
</organism>
<dbReference type="Gene3D" id="2.40.160.20">
    <property type="match status" value="1"/>
</dbReference>
<dbReference type="GO" id="GO:0006811">
    <property type="term" value="P:monoatomic ion transport"/>
    <property type="evidence" value="ECO:0007669"/>
    <property type="project" value="UniProtKB-KW"/>
</dbReference>
<dbReference type="PROSITE" id="PS01068">
    <property type="entry name" value="OMPA_1"/>
    <property type="match status" value="1"/>
</dbReference>